<protein>
    <submittedName>
        <fullName evidence="2">AAA family ATPase</fullName>
    </submittedName>
</protein>
<sequence>MKLSYVSISKYRSITTAHKIDLSNLTVLLGQNNEGKTYVLKAIDLGMEILRSMELLQKRKRSIKQLYDWQEDFPLSLQTSKKLHNKNTEVRMDFSMNEDETIELNNIIRSNINGALSIYIKIGESNSLSVTIPKRGKNAKALSDKIIPISRFICNKFDVQFIPAVRSETDAYSVISELINLELSSIEDQVYKDSLEYIEKIQQEKLVLLAKRVKTPLVQFLPQIKSVNLYLTDRMRKGNSISGKIVNMDIDDGVLTSLSNKGDGVKSLSTIAIRFNILGGRINVY</sequence>
<dbReference type="SUPFAM" id="SSF52540">
    <property type="entry name" value="P-loop containing nucleoside triphosphate hydrolases"/>
    <property type="match status" value="1"/>
</dbReference>
<dbReference type="Gene3D" id="3.40.50.300">
    <property type="entry name" value="P-loop containing nucleotide triphosphate hydrolases"/>
    <property type="match status" value="1"/>
</dbReference>
<gene>
    <name evidence="2" type="ORF">I5677_09150</name>
</gene>
<evidence type="ECO:0000313" key="2">
    <source>
        <dbReference type="EMBL" id="MBH1941057.1"/>
    </source>
</evidence>
<dbReference type="EMBL" id="JAEAGR010000008">
    <property type="protein sequence ID" value="MBH1941057.1"/>
    <property type="molecule type" value="Genomic_DNA"/>
</dbReference>
<dbReference type="AlphaFoldDB" id="A0A8J7H2N2"/>
<dbReference type="InterPro" id="IPR027417">
    <property type="entry name" value="P-loop_NTPase"/>
</dbReference>
<evidence type="ECO:0000259" key="1">
    <source>
        <dbReference type="Pfam" id="PF13175"/>
    </source>
</evidence>
<proteinExistence type="predicted"/>
<evidence type="ECO:0000313" key="3">
    <source>
        <dbReference type="Proteomes" id="UP000623269"/>
    </source>
</evidence>
<reference evidence="2" key="1">
    <citation type="submission" date="2020-12" db="EMBL/GenBank/DDBJ databases">
        <title>M. sibirica DSM 26468T genome.</title>
        <authorList>
            <person name="Thieme N."/>
            <person name="Rettenmaier R."/>
            <person name="Zverlov V."/>
            <person name="Liebl W."/>
        </authorList>
    </citation>
    <scope>NUCLEOTIDE SEQUENCE</scope>
    <source>
        <strain evidence="2">DSM 26468</strain>
    </source>
</reference>
<dbReference type="RefSeq" id="WP_197661280.1">
    <property type="nucleotide sequence ID" value="NZ_JAEAGR010000008.1"/>
</dbReference>
<dbReference type="InterPro" id="IPR041685">
    <property type="entry name" value="AAA_GajA/Old/RecF-like"/>
</dbReference>
<comment type="caution">
    <text evidence="2">The sequence shown here is derived from an EMBL/GenBank/DDBJ whole genome shotgun (WGS) entry which is preliminary data.</text>
</comment>
<dbReference type="Proteomes" id="UP000623269">
    <property type="component" value="Unassembled WGS sequence"/>
</dbReference>
<accession>A0A8J7H2N2</accession>
<name>A0A8J7H2N2_9FIRM</name>
<feature type="domain" description="Endonuclease GajA/Old nuclease/RecF-like AAA" evidence="1">
    <location>
        <begin position="1"/>
        <end position="202"/>
    </location>
</feature>
<dbReference type="Pfam" id="PF13175">
    <property type="entry name" value="AAA_15"/>
    <property type="match status" value="1"/>
</dbReference>
<organism evidence="2 3">
    <name type="scientific">Mobilitalea sibirica</name>
    <dbReference type="NCBI Taxonomy" id="1462919"/>
    <lineage>
        <taxon>Bacteria</taxon>
        <taxon>Bacillati</taxon>
        <taxon>Bacillota</taxon>
        <taxon>Clostridia</taxon>
        <taxon>Lachnospirales</taxon>
        <taxon>Lachnospiraceae</taxon>
        <taxon>Mobilitalea</taxon>
    </lineage>
</organism>
<keyword evidence="3" id="KW-1185">Reference proteome</keyword>